<keyword evidence="6" id="KW-0206">Cytoskeleton</keyword>
<dbReference type="FunFam" id="3.40.20.10:FF:000042">
    <property type="entry name" value="Actin depolymerizing protein"/>
    <property type="match status" value="1"/>
</dbReference>
<keyword evidence="5" id="KW-0009">Actin-binding</keyword>
<keyword evidence="3" id="KW-0963">Cytoplasm</keyword>
<dbReference type="CDD" id="cd11285">
    <property type="entry name" value="ADF_Twf-N_like"/>
    <property type="match status" value="1"/>
</dbReference>
<dbReference type="AlphaFoldDB" id="A0A6B2FXC8"/>
<evidence type="ECO:0000256" key="6">
    <source>
        <dbReference type="ARBA" id="ARBA00023212"/>
    </source>
</evidence>
<dbReference type="EMBL" id="GHBR01000866">
    <property type="protein sequence ID" value="NDJ96314.1"/>
    <property type="molecule type" value="Transcribed_RNA"/>
</dbReference>
<feature type="domain" description="ADF-H" evidence="8">
    <location>
        <begin position="1"/>
        <end position="140"/>
    </location>
</feature>
<comment type="subunit">
    <text evidence="7">Interacts with G-actin; ADP-actin form.</text>
</comment>
<sequence>MSHESGITTSDDLRQFIATAKSGIVRSFKVIISNEKMELGGQYSSKSTLEIDFNQSVALYVDATKPCYIMMRLDSKNSDDIYHWLLILFCPDHAQTAEKMKYASTRSSFKRQFGSHLITSELFFDTKAEVNYQAYQDHIRSKEFPVALTDLEKFALEAEKDDNQFYSADSTAITLPKISLDSDLAVNKAFDDIYKNKCNYVQLGIDVETQKNCYFLHQEYCIRTNRVDHSTK</sequence>
<dbReference type="GO" id="GO:0005884">
    <property type="term" value="C:actin filament"/>
    <property type="evidence" value="ECO:0007669"/>
    <property type="project" value="TreeGrafter"/>
</dbReference>
<evidence type="ECO:0000313" key="9">
    <source>
        <dbReference type="EMBL" id="NDJ96314.1"/>
    </source>
</evidence>
<dbReference type="GO" id="GO:0051016">
    <property type="term" value="P:barbed-end actin filament capping"/>
    <property type="evidence" value="ECO:0007669"/>
    <property type="project" value="TreeGrafter"/>
</dbReference>
<dbReference type="InterPro" id="IPR002108">
    <property type="entry name" value="ADF-H"/>
</dbReference>
<dbReference type="GO" id="GO:0051015">
    <property type="term" value="F:actin filament binding"/>
    <property type="evidence" value="ECO:0007669"/>
    <property type="project" value="TreeGrafter"/>
</dbReference>
<dbReference type="InterPro" id="IPR029006">
    <property type="entry name" value="ADF-H/Gelsolin-like_dom_sf"/>
</dbReference>
<dbReference type="GO" id="GO:0010976">
    <property type="term" value="P:positive regulation of neuron projection development"/>
    <property type="evidence" value="ECO:0007669"/>
    <property type="project" value="TreeGrafter"/>
</dbReference>
<organism evidence="9">
    <name type="scientific">Myxobolus squamalis</name>
    <name type="common">Myxosporean</name>
    <dbReference type="NCBI Taxonomy" id="59785"/>
    <lineage>
        <taxon>Eukaryota</taxon>
        <taxon>Metazoa</taxon>
        <taxon>Cnidaria</taxon>
        <taxon>Myxozoa</taxon>
        <taxon>Myxosporea</taxon>
        <taxon>Bivalvulida</taxon>
        <taxon>Platysporina</taxon>
        <taxon>Myxobolidae</taxon>
        <taxon>Myxobolus</taxon>
    </lineage>
</organism>
<name>A0A6B2FXC8_MYXSQ</name>
<dbReference type="Gene3D" id="3.40.20.10">
    <property type="entry name" value="Severin"/>
    <property type="match status" value="1"/>
</dbReference>
<dbReference type="PROSITE" id="PS51263">
    <property type="entry name" value="ADF_H"/>
    <property type="match status" value="1"/>
</dbReference>
<dbReference type="GO" id="GO:0010591">
    <property type="term" value="P:regulation of lamellipodium assembly"/>
    <property type="evidence" value="ECO:0007669"/>
    <property type="project" value="TreeGrafter"/>
</dbReference>
<evidence type="ECO:0000256" key="4">
    <source>
        <dbReference type="ARBA" id="ARBA00022737"/>
    </source>
</evidence>
<evidence type="ECO:0000256" key="5">
    <source>
        <dbReference type="ARBA" id="ARBA00023203"/>
    </source>
</evidence>
<dbReference type="GO" id="GO:0030016">
    <property type="term" value="C:myofibril"/>
    <property type="evidence" value="ECO:0007669"/>
    <property type="project" value="TreeGrafter"/>
</dbReference>
<dbReference type="GO" id="GO:0003785">
    <property type="term" value="F:actin monomer binding"/>
    <property type="evidence" value="ECO:0007669"/>
    <property type="project" value="TreeGrafter"/>
</dbReference>
<evidence type="ECO:0000256" key="7">
    <source>
        <dbReference type="ARBA" id="ARBA00038532"/>
    </source>
</evidence>
<proteinExistence type="inferred from homology"/>
<evidence type="ECO:0000256" key="1">
    <source>
        <dbReference type="ARBA" id="ARBA00004245"/>
    </source>
</evidence>
<reference evidence="9" key="1">
    <citation type="submission" date="2018-11" db="EMBL/GenBank/DDBJ databases">
        <title>Myxobolus squamalis genome and transcriptome.</title>
        <authorList>
            <person name="Yahalomi D."/>
            <person name="Atkinson S.D."/>
            <person name="Neuhof M."/>
            <person name="Chang E.S."/>
            <person name="Philippe H."/>
            <person name="Cartwright P."/>
            <person name="Bartholomew J.L."/>
            <person name="Huchon D."/>
        </authorList>
    </citation>
    <scope>NUCLEOTIDE SEQUENCE</scope>
    <source>
        <strain evidence="9">71B08</strain>
        <tissue evidence="9">Whole</tissue>
    </source>
</reference>
<evidence type="ECO:0000259" key="8">
    <source>
        <dbReference type="PROSITE" id="PS51263"/>
    </source>
</evidence>
<comment type="similarity">
    <text evidence="2">Belongs to the actin-binding proteins ADF family. Twinfilin subfamily.</text>
</comment>
<accession>A0A6B2FXC8</accession>
<dbReference type="SMART" id="SM00102">
    <property type="entry name" value="ADF"/>
    <property type="match status" value="1"/>
</dbReference>
<dbReference type="SUPFAM" id="SSF55753">
    <property type="entry name" value="Actin depolymerizing proteins"/>
    <property type="match status" value="1"/>
</dbReference>
<protein>
    <submittedName>
        <fullName evidence="9">Twinfilin-2 (Trinotate prediction)</fullName>
    </submittedName>
</protein>
<evidence type="ECO:0000256" key="3">
    <source>
        <dbReference type="ARBA" id="ARBA00022490"/>
    </source>
</evidence>
<dbReference type="Pfam" id="PF00241">
    <property type="entry name" value="Cofilin_ADF"/>
    <property type="match status" value="1"/>
</dbReference>
<comment type="subcellular location">
    <subcellularLocation>
        <location evidence="1">Cytoplasm</location>
        <location evidence="1">Cytoskeleton</location>
    </subcellularLocation>
</comment>
<dbReference type="GO" id="GO:0030042">
    <property type="term" value="P:actin filament depolymerization"/>
    <property type="evidence" value="ECO:0007669"/>
    <property type="project" value="TreeGrafter"/>
</dbReference>
<keyword evidence="4" id="KW-0677">Repeat</keyword>
<dbReference type="PANTHER" id="PTHR13759">
    <property type="entry name" value="TWINFILIN"/>
    <property type="match status" value="1"/>
</dbReference>
<dbReference type="PANTHER" id="PTHR13759:SF1">
    <property type="entry name" value="TWINFILIN"/>
    <property type="match status" value="1"/>
</dbReference>
<evidence type="ECO:0000256" key="2">
    <source>
        <dbReference type="ARBA" id="ARBA00009557"/>
    </source>
</evidence>
<dbReference type="InterPro" id="IPR028458">
    <property type="entry name" value="Twinfilin"/>
</dbReference>